<feature type="domain" description="RRM" evidence="6">
    <location>
        <begin position="21"/>
        <end position="99"/>
    </location>
</feature>
<accession>A0A8H7QAV5</accession>
<name>A0A8H7QAV5_9FUNG</name>
<dbReference type="AlphaFoldDB" id="A0A8H7QAV5"/>
<keyword evidence="2 4" id="KW-0694">RNA-binding</keyword>
<dbReference type="InterPro" id="IPR034138">
    <property type="entry name" value="NOP8_RRM"/>
</dbReference>
<feature type="region of interest" description="Disordered" evidence="5">
    <location>
        <begin position="459"/>
        <end position="488"/>
    </location>
</feature>
<dbReference type="GO" id="GO:0003723">
    <property type="term" value="F:RNA binding"/>
    <property type="evidence" value="ECO:0007669"/>
    <property type="project" value="UniProtKB-UniRule"/>
</dbReference>
<feature type="compositionally biased region" description="Basic and acidic residues" evidence="5">
    <location>
        <begin position="469"/>
        <end position="483"/>
    </location>
</feature>
<feature type="compositionally biased region" description="Polar residues" evidence="5">
    <location>
        <begin position="459"/>
        <end position="468"/>
    </location>
</feature>
<evidence type="ECO:0000256" key="5">
    <source>
        <dbReference type="SAM" id="MobiDB-lite"/>
    </source>
</evidence>
<dbReference type="Gene3D" id="3.30.70.330">
    <property type="match status" value="1"/>
</dbReference>
<dbReference type="SUPFAM" id="SSF54928">
    <property type="entry name" value="RNA-binding domain, RBD"/>
    <property type="match status" value="1"/>
</dbReference>
<evidence type="ECO:0000313" key="7">
    <source>
        <dbReference type="EMBL" id="KAG2188323.1"/>
    </source>
</evidence>
<feature type="compositionally biased region" description="Acidic residues" evidence="5">
    <location>
        <begin position="547"/>
        <end position="568"/>
    </location>
</feature>
<proteinExistence type="predicted"/>
<evidence type="ECO:0000256" key="1">
    <source>
        <dbReference type="ARBA" id="ARBA00004604"/>
    </source>
</evidence>
<dbReference type="SMART" id="SM00360">
    <property type="entry name" value="RRM"/>
    <property type="match status" value="1"/>
</dbReference>
<evidence type="ECO:0000259" key="6">
    <source>
        <dbReference type="PROSITE" id="PS50102"/>
    </source>
</evidence>
<organism evidence="7 8">
    <name type="scientific">Umbelopsis vinacea</name>
    <dbReference type="NCBI Taxonomy" id="44442"/>
    <lineage>
        <taxon>Eukaryota</taxon>
        <taxon>Fungi</taxon>
        <taxon>Fungi incertae sedis</taxon>
        <taxon>Mucoromycota</taxon>
        <taxon>Mucoromycotina</taxon>
        <taxon>Umbelopsidomycetes</taxon>
        <taxon>Umbelopsidales</taxon>
        <taxon>Umbelopsidaceae</taxon>
        <taxon>Umbelopsis</taxon>
    </lineage>
</organism>
<dbReference type="PANTHER" id="PTHR48029">
    <property type="entry name" value="NUCLEOLAR PROTEIN 8"/>
    <property type="match status" value="1"/>
</dbReference>
<dbReference type="PROSITE" id="PS50102">
    <property type="entry name" value="RRM"/>
    <property type="match status" value="1"/>
</dbReference>
<dbReference type="InterPro" id="IPR035979">
    <property type="entry name" value="RBD_domain_sf"/>
</dbReference>
<dbReference type="InterPro" id="IPR012677">
    <property type="entry name" value="Nucleotide-bd_a/b_plait_sf"/>
</dbReference>
<gene>
    <name evidence="7" type="ORF">INT44_001076</name>
</gene>
<dbReference type="PANTHER" id="PTHR48029:SF1">
    <property type="entry name" value="NUCLEOLAR PROTEIN 8"/>
    <property type="match status" value="1"/>
</dbReference>
<dbReference type="Proteomes" id="UP000612746">
    <property type="component" value="Unassembled WGS sequence"/>
</dbReference>
<feature type="region of interest" description="Disordered" evidence="5">
    <location>
        <begin position="542"/>
        <end position="568"/>
    </location>
</feature>
<dbReference type="Pfam" id="PF00076">
    <property type="entry name" value="RRM_1"/>
    <property type="match status" value="1"/>
</dbReference>
<feature type="region of interest" description="Disordered" evidence="5">
    <location>
        <begin position="306"/>
        <end position="325"/>
    </location>
</feature>
<evidence type="ECO:0000256" key="4">
    <source>
        <dbReference type="PROSITE-ProRule" id="PRU00176"/>
    </source>
</evidence>
<keyword evidence="8" id="KW-1185">Reference proteome</keyword>
<dbReference type="EMBL" id="JAEPRA010000002">
    <property type="protein sequence ID" value="KAG2188323.1"/>
    <property type="molecule type" value="Genomic_DNA"/>
</dbReference>
<comment type="caution">
    <text evidence="7">The sequence shown here is derived from an EMBL/GenBank/DDBJ whole genome shotgun (WGS) entry which is preliminary data.</text>
</comment>
<keyword evidence="3" id="KW-0539">Nucleus</keyword>
<evidence type="ECO:0000313" key="8">
    <source>
        <dbReference type="Proteomes" id="UP000612746"/>
    </source>
</evidence>
<dbReference type="InterPro" id="IPR000504">
    <property type="entry name" value="RRM_dom"/>
</dbReference>
<dbReference type="GO" id="GO:0005730">
    <property type="term" value="C:nucleolus"/>
    <property type="evidence" value="ECO:0007669"/>
    <property type="project" value="UniProtKB-SubCell"/>
</dbReference>
<dbReference type="OrthoDB" id="21643at2759"/>
<evidence type="ECO:0000256" key="2">
    <source>
        <dbReference type="ARBA" id="ARBA00022884"/>
    </source>
</evidence>
<dbReference type="CDD" id="cd12226">
    <property type="entry name" value="RRM_NOL8"/>
    <property type="match status" value="1"/>
</dbReference>
<reference evidence="7" key="1">
    <citation type="submission" date="2020-12" db="EMBL/GenBank/DDBJ databases">
        <title>Metabolic potential, ecology and presence of endohyphal bacteria is reflected in genomic diversity of Mucoromycotina.</title>
        <authorList>
            <person name="Muszewska A."/>
            <person name="Okrasinska A."/>
            <person name="Steczkiewicz K."/>
            <person name="Drgas O."/>
            <person name="Orlowska M."/>
            <person name="Perlinska-Lenart U."/>
            <person name="Aleksandrzak-Piekarczyk T."/>
            <person name="Szatraj K."/>
            <person name="Zielenkiewicz U."/>
            <person name="Pilsyk S."/>
            <person name="Malc E."/>
            <person name="Mieczkowski P."/>
            <person name="Kruszewska J.S."/>
            <person name="Biernat P."/>
            <person name="Pawlowska J."/>
        </authorList>
    </citation>
    <scope>NUCLEOTIDE SEQUENCE</scope>
    <source>
        <strain evidence="7">WA0000051536</strain>
    </source>
</reference>
<protein>
    <recommendedName>
        <fullName evidence="6">RRM domain-containing protein</fullName>
    </recommendedName>
</protein>
<evidence type="ECO:0000256" key="3">
    <source>
        <dbReference type="ARBA" id="ARBA00023242"/>
    </source>
</evidence>
<sequence>MNAAMEDKESVAPKENVAMEKRVYIGGLPRSMTADDLQNRFKMFGEISNASIAKDTENQCRGFGYITISTTTNQWTKCLSVYNNAKWKGGVMKIEDAKPEYKEKLEAEKQALIAKQEKKQERASKRRRNTDADGFIARDLTLVNDKNVDGRKGWKRGRYGRAIAVMRLQKDNGTRFVFDPSHYKNNLLKLYDIKVRMKPTRSLPMFYEDIDDTIESYDHASDHDDNYAMQEDSEPEDNTVQITTKSQVLPQKLTKEQVNEKRLQTLELREMERQEEKERIAAMLAQVESGKRKDGHITFGEDDVKAPKNIEHDNDSDEVVEQPQSKDAMKWMFDSDESDDDDTPALNINPVMEGEKGRERLELQRTFGGDERFKLGADFMDDDSEEEESWNQTKQEDNLARDEIAAELNQEKSTSLDVLKAMFGEDNRTVLRETPKSVGWTPGLRFDPDEEDADLLVDTTQPELSQSKGKLEGNKKQNEKSWHTDPLPPQCIETEVAQQQKEVLPEVSSEKHFQVNINLKPLFTPGAQVSCFVAIAETPFKLFGGDSETEEEEEPEEPEEVEDEDDSADILDNKILVHTQEDSIMPAPAVLQRQQQVMQNAPFFFFHFGHQGLSKRSTYKDDGVFMRTEPMEKVTATWESVRQELTQVFKKKHKSATKLKAKMMRAQPNGK</sequence>
<comment type="subcellular location">
    <subcellularLocation>
        <location evidence="1">Nucleus</location>
        <location evidence="1">Nucleolus</location>
    </subcellularLocation>
</comment>